<evidence type="ECO:0000256" key="8">
    <source>
        <dbReference type="ARBA" id="ARBA00022759"/>
    </source>
</evidence>
<feature type="active site" description="Proton acceptor" evidence="15">
    <location>
        <position position="155"/>
    </location>
</feature>
<keyword evidence="6" id="KW-0540">Nuclease</keyword>
<evidence type="ECO:0000256" key="15">
    <source>
        <dbReference type="PIRSR" id="PIRSR640255-1"/>
    </source>
</evidence>
<dbReference type="SUPFAM" id="SSF54060">
    <property type="entry name" value="His-Me finger endonucleases"/>
    <property type="match status" value="1"/>
</dbReference>
<keyword evidence="8" id="KW-0255">Endonuclease</keyword>
<keyword evidence="13" id="KW-0472">Membrane</keyword>
<evidence type="ECO:0000259" key="19">
    <source>
        <dbReference type="SMART" id="SM00892"/>
    </source>
</evidence>
<keyword evidence="9" id="KW-0999">Mitochondrion inner membrane</keyword>
<evidence type="ECO:0000256" key="13">
    <source>
        <dbReference type="ARBA" id="ARBA00023136"/>
    </source>
</evidence>
<evidence type="ECO:0000256" key="6">
    <source>
        <dbReference type="ARBA" id="ARBA00022722"/>
    </source>
</evidence>
<dbReference type="Proteomes" id="UP000593566">
    <property type="component" value="Unassembled WGS sequence"/>
</dbReference>
<evidence type="ECO:0000256" key="11">
    <source>
        <dbReference type="ARBA" id="ARBA00022842"/>
    </source>
</evidence>
<keyword evidence="14" id="KW-0464">Manganese</keyword>
<evidence type="ECO:0000256" key="4">
    <source>
        <dbReference type="ARBA" id="ARBA00010052"/>
    </source>
</evidence>
<comment type="caution">
    <text evidence="20">The sequence shown here is derived from an EMBL/GenBank/DDBJ whole genome shotgun (WGS) entry which is preliminary data.</text>
</comment>
<dbReference type="InterPro" id="IPR020821">
    <property type="entry name" value="ENPP1-3/EXOG-like_nuc-like"/>
</dbReference>
<sequence>MSKTTLAIIAGISAATGAAATAAIFLSPSERKLPPTVPSDTPTPTSTAAPARVPVPVPSYPRPLKDIAPPVNPNGLFQYGFPGPVNDLHPTLSTTSVFDRRTRNPAWVAEHITPTSLSANNADRKHSYFVEDDAIPAIFRAKLDDYRRSGYDRGHQVPAADAKWSQDALDQTFLLSNMCPQVGDGFNRDYWAHLEDFCRRLTNNYPSVRIVTGPLYLPKRSPEDGKWKVSYEVIGNPPNVSVPTHFYKVIFAEDGKTGGNVSLGAFVLPNAPIANDKPLTDFEVPVEAVERASGLQFASKLPLQRRRKLCQEVHCTIIAREYAERQKNLMGQAPGKRLLGEDRMLSSGDLFHLLASLNTAVLALPSDFHSPPYIQSREIRSLANSVLVNNSLTETTNLTLATTSFPDYDTSSNAEPTFFCHINPPLPAPPKWGNVDLVECGLLILTMLANDSADLHASR</sequence>
<feature type="domain" description="ENPP1-3/EXOG-like endonuclease/phosphodiesterase" evidence="18">
    <location>
        <begin position="95"/>
        <end position="304"/>
    </location>
</feature>
<evidence type="ECO:0000256" key="7">
    <source>
        <dbReference type="ARBA" id="ARBA00022723"/>
    </source>
</evidence>
<comment type="subunit">
    <text evidence="5">Homodimer.</text>
</comment>
<dbReference type="GO" id="GO:0005634">
    <property type="term" value="C:nucleus"/>
    <property type="evidence" value="ECO:0007669"/>
    <property type="project" value="UniProtKB-ARBA"/>
</dbReference>
<feature type="domain" description="DNA/RNA non-specific endonuclease/pyrophosphatase/phosphodiesterase" evidence="19">
    <location>
        <begin position="90"/>
        <end position="304"/>
    </location>
</feature>
<comment type="subcellular location">
    <subcellularLocation>
        <location evidence="3">Mitochondrion inner membrane</location>
    </subcellularLocation>
</comment>
<accession>A0A8H6CK20</accession>
<dbReference type="GO" id="GO:0006401">
    <property type="term" value="P:RNA catabolic process"/>
    <property type="evidence" value="ECO:0007669"/>
    <property type="project" value="UniProtKB-ARBA"/>
</dbReference>
<dbReference type="Pfam" id="PF01223">
    <property type="entry name" value="Endonuclease_NS"/>
    <property type="match status" value="1"/>
</dbReference>
<dbReference type="GO" id="GO:0005743">
    <property type="term" value="C:mitochondrial inner membrane"/>
    <property type="evidence" value="ECO:0007669"/>
    <property type="project" value="UniProtKB-SubCell"/>
</dbReference>
<dbReference type="CDD" id="cd00091">
    <property type="entry name" value="NUC"/>
    <property type="match status" value="1"/>
</dbReference>
<dbReference type="InterPro" id="IPR018524">
    <property type="entry name" value="DNA/RNA_endonuclease_AS"/>
</dbReference>
<dbReference type="GO" id="GO:0006309">
    <property type="term" value="P:apoptotic DNA fragmentation"/>
    <property type="evidence" value="ECO:0007669"/>
    <property type="project" value="TreeGrafter"/>
</dbReference>
<comment type="cofactor">
    <cofactor evidence="1">
        <name>Mn(2+)</name>
        <dbReference type="ChEBI" id="CHEBI:29035"/>
    </cofactor>
</comment>
<dbReference type="PANTHER" id="PTHR13966">
    <property type="entry name" value="ENDONUCLEASE RELATED"/>
    <property type="match status" value="1"/>
</dbReference>
<evidence type="ECO:0000259" key="18">
    <source>
        <dbReference type="SMART" id="SM00477"/>
    </source>
</evidence>
<dbReference type="GO" id="GO:0046872">
    <property type="term" value="F:metal ion binding"/>
    <property type="evidence" value="ECO:0007669"/>
    <property type="project" value="UniProtKB-KW"/>
</dbReference>
<evidence type="ECO:0000256" key="1">
    <source>
        <dbReference type="ARBA" id="ARBA00001936"/>
    </source>
</evidence>
<evidence type="ECO:0000256" key="16">
    <source>
        <dbReference type="PIRSR" id="PIRSR640255-2"/>
    </source>
</evidence>
<name>A0A8H6CK20_9LECA</name>
<dbReference type="FunFam" id="3.40.570.10:FF:000004">
    <property type="entry name" value="Nuclease 1, mitochondrial"/>
    <property type="match status" value="1"/>
</dbReference>
<dbReference type="PROSITE" id="PS01070">
    <property type="entry name" value="NUCLEASE_NON_SPEC"/>
    <property type="match status" value="1"/>
</dbReference>
<dbReference type="AlphaFoldDB" id="A0A8H6CK20"/>
<dbReference type="InterPro" id="IPR044929">
    <property type="entry name" value="DNA/RNA_non-sp_Endonuclease_sf"/>
</dbReference>
<dbReference type="EMBL" id="JACCJB010000008">
    <property type="protein sequence ID" value="KAF6225045.1"/>
    <property type="molecule type" value="Genomic_DNA"/>
</dbReference>
<evidence type="ECO:0000256" key="9">
    <source>
        <dbReference type="ARBA" id="ARBA00022792"/>
    </source>
</evidence>
<evidence type="ECO:0000256" key="14">
    <source>
        <dbReference type="ARBA" id="ARBA00023211"/>
    </source>
</evidence>
<evidence type="ECO:0008006" key="22">
    <source>
        <dbReference type="Google" id="ProtNLM"/>
    </source>
</evidence>
<feature type="compositionally biased region" description="Low complexity" evidence="17">
    <location>
        <begin position="38"/>
        <end position="52"/>
    </location>
</feature>
<feature type="region of interest" description="Disordered" evidence="17">
    <location>
        <begin position="30"/>
        <end position="56"/>
    </location>
</feature>
<organism evidence="20 21">
    <name type="scientific">Letharia lupina</name>
    <dbReference type="NCBI Taxonomy" id="560253"/>
    <lineage>
        <taxon>Eukaryota</taxon>
        <taxon>Fungi</taxon>
        <taxon>Dikarya</taxon>
        <taxon>Ascomycota</taxon>
        <taxon>Pezizomycotina</taxon>
        <taxon>Lecanoromycetes</taxon>
        <taxon>OSLEUM clade</taxon>
        <taxon>Lecanoromycetidae</taxon>
        <taxon>Lecanorales</taxon>
        <taxon>Lecanorineae</taxon>
        <taxon>Parmeliaceae</taxon>
        <taxon>Letharia</taxon>
    </lineage>
</organism>
<feature type="binding site" evidence="16">
    <location>
        <position position="187"/>
    </location>
    <ligand>
        <name>Mg(2+)</name>
        <dbReference type="ChEBI" id="CHEBI:18420"/>
        <note>catalytic</note>
    </ligand>
</feature>
<proteinExistence type="inferred from homology"/>
<reference evidence="20 21" key="1">
    <citation type="journal article" date="2020" name="Genomics">
        <title>Complete, high-quality genomes from long-read metagenomic sequencing of two wolf lichen thalli reveals enigmatic genome architecture.</title>
        <authorList>
            <person name="McKenzie S.K."/>
            <person name="Walston R.F."/>
            <person name="Allen J.L."/>
        </authorList>
    </citation>
    <scope>NUCLEOTIDE SEQUENCE [LARGE SCALE GENOMIC DNA]</scope>
    <source>
        <strain evidence="20">WasteWater1</strain>
    </source>
</reference>
<comment type="similarity">
    <text evidence="4">Belongs to the DNA/RNA non-specific endonuclease family.</text>
</comment>
<keyword evidence="10" id="KW-0378">Hydrolase</keyword>
<evidence type="ECO:0000313" key="21">
    <source>
        <dbReference type="Proteomes" id="UP000593566"/>
    </source>
</evidence>
<evidence type="ECO:0000256" key="10">
    <source>
        <dbReference type="ARBA" id="ARBA00022801"/>
    </source>
</evidence>
<keyword evidence="21" id="KW-1185">Reference proteome</keyword>
<keyword evidence="7 16" id="KW-0479">Metal-binding</keyword>
<dbReference type="GO" id="GO:0000014">
    <property type="term" value="F:single-stranded DNA endodeoxyribonuclease activity"/>
    <property type="evidence" value="ECO:0007669"/>
    <property type="project" value="TreeGrafter"/>
</dbReference>
<evidence type="ECO:0000256" key="2">
    <source>
        <dbReference type="ARBA" id="ARBA00001946"/>
    </source>
</evidence>
<comment type="cofactor">
    <cofactor evidence="2">
        <name>Mg(2+)</name>
        <dbReference type="ChEBI" id="CHEBI:18420"/>
    </cofactor>
</comment>
<dbReference type="GeneID" id="59338632"/>
<dbReference type="PANTHER" id="PTHR13966:SF5">
    <property type="entry name" value="ENDONUCLEASE G, MITOCHONDRIAL"/>
    <property type="match status" value="1"/>
</dbReference>
<evidence type="ECO:0000256" key="3">
    <source>
        <dbReference type="ARBA" id="ARBA00004273"/>
    </source>
</evidence>
<evidence type="ECO:0000313" key="20">
    <source>
        <dbReference type="EMBL" id="KAF6225045.1"/>
    </source>
</evidence>
<dbReference type="InterPro" id="IPR044925">
    <property type="entry name" value="His-Me_finger_sf"/>
</dbReference>
<dbReference type="InterPro" id="IPR040255">
    <property type="entry name" value="Non-specific_endonuclease"/>
</dbReference>
<dbReference type="Gene3D" id="3.40.570.10">
    <property type="entry name" value="Extracellular Endonuclease, subunit A"/>
    <property type="match status" value="1"/>
</dbReference>
<dbReference type="GO" id="GO:0004521">
    <property type="term" value="F:RNA endonuclease activity"/>
    <property type="evidence" value="ECO:0007669"/>
    <property type="project" value="TreeGrafter"/>
</dbReference>
<dbReference type="RefSeq" id="XP_037153912.1">
    <property type="nucleotide sequence ID" value="XM_037301095.1"/>
</dbReference>
<protein>
    <recommendedName>
        <fullName evidence="22">Endonuclease</fullName>
    </recommendedName>
</protein>
<dbReference type="InterPro" id="IPR001604">
    <property type="entry name" value="Endo_G_ENPP1-like_dom"/>
</dbReference>
<dbReference type="SMART" id="SM00892">
    <property type="entry name" value="Endonuclease_NS"/>
    <property type="match status" value="1"/>
</dbReference>
<keyword evidence="12" id="KW-0496">Mitochondrion</keyword>
<dbReference type="GO" id="GO:0003676">
    <property type="term" value="F:nucleic acid binding"/>
    <property type="evidence" value="ECO:0007669"/>
    <property type="project" value="InterPro"/>
</dbReference>
<gene>
    <name evidence="20" type="ORF">HO133_010240</name>
</gene>
<evidence type="ECO:0000256" key="12">
    <source>
        <dbReference type="ARBA" id="ARBA00023128"/>
    </source>
</evidence>
<evidence type="ECO:0000256" key="5">
    <source>
        <dbReference type="ARBA" id="ARBA00011738"/>
    </source>
</evidence>
<keyword evidence="11" id="KW-0460">Magnesium</keyword>
<evidence type="ECO:0000256" key="17">
    <source>
        <dbReference type="SAM" id="MobiDB-lite"/>
    </source>
</evidence>
<dbReference type="SMART" id="SM00477">
    <property type="entry name" value="NUC"/>
    <property type="match status" value="1"/>
</dbReference>